<dbReference type="STRING" id="630626.EBL_c01580"/>
<dbReference type="InterPro" id="IPR023715">
    <property type="entry name" value="Cyt_trehalase"/>
</dbReference>
<keyword evidence="2 4" id="KW-0378">Hydrolase</keyword>
<dbReference type="PRINTS" id="PR00744">
    <property type="entry name" value="GLHYDRLASE37"/>
</dbReference>
<dbReference type="GO" id="GO:0004555">
    <property type="term" value="F:alpha,alpha-trehalase activity"/>
    <property type="evidence" value="ECO:0007669"/>
    <property type="project" value="UniProtKB-UniRule"/>
</dbReference>
<feature type="binding site" evidence="4">
    <location>
        <begin position="291"/>
        <end position="293"/>
    </location>
    <ligand>
        <name>substrate</name>
    </ligand>
</feature>
<dbReference type="SUPFAM" id="SSF48208">
    <property type="entry name" value="Six-hairpin glycosidases"/>
    <property type="match status" value="1"/>
</dbReference>
<name>I2B439_SHIBC</name>
<evidence type="ECO:0000256" key="1">
    <source>
        <dbReference type="ARBA" id="ARBA00022490"/>
    </source>
</evidence>
<feature type="binding site" evidence="4">
    <location>
        <begin position="220"/>
        <end position="222"/>
    </location>
    <ligand>
        <name>substrate</name>
    </ligand>
</feature>
<keyword evidence="1 4" id="KW-0963">Cytoplasm</keyword>
<dbReference type="InterPro" id="IPR008928">
    <property type="entry name" value="6-hairpin_glycosidase_sf"/>
</dbReference>
<dbReference type="PROSITE" id="PS00927">
    <property type="entry name" value="TREHALASE_1"/>
    <property type="match status" value="1"/>
</dbReference>
<accession>K6VV61</accession>
<dbReference type="GO" id="GO:0005737">
    <property type="term" value="C:cytoplasm"/>
    <property type="evidence" value="ECO:0007669"/>
    <property type="project" value="UniProtKB-SubCell"/>
</dbReference>
<comment type="pathway">
    <text evidence="4">Glycan degradation; trehalose degradation; D-glucose from alpha,alpha-trehalose: step 1/1.</text>
</comment>
<dbReference type="AlphaFoldDB" id="I2B439"/>
<sequence length="550" mass="63212">MPIQNARTTPSALIAEQEIPWEQDPCELKLDEMIDAEPEPEIIEGLPASDALTPADRYLELFEHVQSSRLFPDSKTFPDCAPKMDPLTILINYRRARRVSGFNLKVFVEAHFHMPKPDGDRYVADPSLTLLEHIDTLWPVLTRTPREHYEDSSLLPLPRPYIVPGGRFTETYYWDSYFTMLGLVDSGRDDLLRNMADNFAWLLENYGHIPNGNRTYYLSRSQPPVFALMVELFEEDGVRGARRYLEHLRKEYSYWMDGAEALADNQAYRHVVRMPDGSLLNRYWDDRDTPRDESWLEDIQTARLSGRPASEVYRDLRAGAASGWDYSSRWLRDQDRLASIRTTQFIPIDLNAFLFKLETTIANIAGLKGEKETQRLFFAKAADRREAINRYLWDDINGLYHDYDWRRQRPAAFSAASVVPLFVLLASHEQARRLTMHLRLRLLSPGGILATDIESGEQWDKPNGWAPLQWMAIQGLKNYGQDGLADEIAHNWLSTVNRVYRTSNKVVEKYNISGETPRVGGGGEYPLQDGFGWTNGVTRRLISLYGEPAG</sequence>
<protein>
    <recommendedName>
        <fullName evidence="4">Cytoplasmic trehalase</fullName>
        <ecNumber evidence="4">3.2.1.28</ecNumber>
    </recommendedName>
    <alternativeName>
        <fullName evidence="4">Alpha,alpha-trehalase</fullName>
    </alternativeName>
    <alternativeName>
        <fullName evidence="4">Alpha,alpha-trehalose glucohydrolase</fullName>
    </alternativeName>
</protein>
<comment type="subunit">
    <text evidence="4">Monomer.</text>
</comment>
<keyword evidence="6" id="KW-1185">Reference proteome</keyword>
<dbReference type="EC" id="3.2.1.28" evidence="4"/>
<feature type="binding site" evidence="4">
    <location>
        <position position="323"/>
    </location>
    <ligand>
        <name>substrate</name>
    </ligand>
</feature>
<dbReference type="HAMAP" id="MF_01059">
    <property type="entry name" value="Cyt_trehalase"/>
    <property type="match status" value="1"/>
</dbReference>
<evidence type="ECO:0000256" key="4">
    <source>
        <dbReference type="HAMAP-Rule" id="MF_01059"/>
    </source>
</evidence>
<comment type="catalytic activity">
    <reaction evidence="4">
        <text>alpha,alpha-trehalose + H2O = alpha-D-glucose + beta-D-glucose</text>
        <dbReference type="Rhea" id="RHEA:32675"/>
        <dbReference type="ChEBI" id="CHEBI:15377"/>
        <dbReference type="ChEBI" id="CHEBI:15903"/>
        <dbReference type="ChEBI" id="CHEBI:16551"/>
        <dbReference type="ChEBI" id="CHEBI:17925"/>
        <dbReference type="EC" id="3.2.1.28"/>
    </reaction>
</comment>
<comment type="similarity">
    <text evidence="4">Belongs to the glycosyl hydrolase 37 family.</text>
</comment>
<dbReference type="OrthoDB" id="106887at2"/>
<dbReference type="KEGG" id="ebt:EBL_c01580"/>
<dbReference type="Proteomes" id="UP000001955">
    <property type="component" value="Chromosome"/>
</dbReference>
<feature type="binding site" evidence="4">
    <location>
        <begin position="174"/>
        <end position="175"/>
    </location>
    <ligand>
        <name>substrate</name>
    </ligand>
</feature>
<evidence type="ECO:0000313" key="6">
    <source>
        <dbReference type="Proteomes" id="UP000001955"/>
    </source>
</evidence>
<gene>
    <name evidence="4" type="primary">treF</name>
    <name evidence="5" type="ordered locus">EBL_c01580</name>
</gene>
<feature type="binding site" evidence="4">
    <location>
        <position position="211"/>
    </location>
    <ligand>
        <name>substrate</name>
    </ligand>
</feature>
<feature type="binding site" evidence="4">
    <location>
        <position position="524"/>
    </location>
    <ligand>
        <name>substrate</name>
    </ligand>
</feature>
<keyword evidence="3 4" id="KW-0326">Glycosidase</keyword>
<dbReference type="InterPro" id="IPR018232">
    <property type="entry name" value="Glyco_hydro_37_CS"/>
</dbReference>
<dbReference type="InterPro" id="IPR012341">
    <property type="entry name" value="6hp_glycosidase-like_sf"/>
</dbReference>
<feature type="active site" description="Proton donor/acceptor" evidence="4">
    <location>
        <position position="325"/>
    </location>
</feature>
<dbReference type="Pfam" id="PF01204">
    <property type="entry name" value="Trehalase"/>
    <property type="match status" value="1"/>
</dbReference>
<feature type="binding site" evidence="4">
    <location>
        <position position="167"/>
    </location>
    <ligand>
        <name>substrate</name>
    </ligand>
</feature>
<evidence type="ECO:0000256" key="2">
    <source>
        <dbReference type="ARBA" id="ARBA00022801"/>
    </source>
</evidence>
<dbReference type="GO" id="GO:0005993">
    <property type="term" value="P:trehalose catabolic process"/>
    <property type="evidence" value="ECO:0007669"/>
    <property type="project" value="UniProtKB-UniRule"/>
</dbReference>
<dbReference type="PROSITE" id="PS00928">
    <property type="entry name" value="TREHALASE_2"/>
    <property type="match status" value="1"/>
</dbReference>
<dbReference type="NCBIfam" id="NF009774">
    <property type="entry name" value="PRK13271.1"/>
    <property type="match status" value="1"/>
</dbReference>
<dbReference type="EMBL" id="CP001560">
    <property type="protein sequence ID" value="AFJ45293.1"/>
    <property type="molecule type" value="Genomic_DNA"/>
</dbReference>
<dbReference type="Gene3D" id="1.50.10.10">
    <property type="match status" value="1"/>
</dbReference>
<evidence type="ECO:0000313" key="5">
    <source>
        <dbReference type="EMBL" id="AFJ45293.1"/>
    </source>
</evidence>
<accession>I2B439</accession>
<dbReference type="InterPro" id="IPR001661">
    <property type="entry name" value="Glyco_hydro_37"/>
</dbReference>
<feature type="active site" description="Proton donor/acceptor" evidence="4">
    <location>
        <position position="508"/>
    </location>
</feature>
<dbReference type="GO" id="GO:0071474">
    <property type="term" value="P:cellular hyperosmotic response"/>
    <property type="evidence" value="ECO:0007669"/>
    <property type="project" value="InterPro"/>
</dbReference>
<dbReference type="UniPathway" id="UPA00300">
    <property type="reaction ID" value="UER00535"/>
</dbReference>
<organism evidence="5 6">
    <name type="scientific">Shimwellia blattae (strain ATCC 29907 / DSM 4481 / JCM 1650 / NBRC 105725 / CDC 9005-74)</name>
    <name type="common">Escherichia blattae</name>
    <dbReference type="NCBI Taxonomy" id="630626"/>
    <lineage>
        <taxon>Bacteria</taxon>
        <taxon>Pseudomonadati</taxon>
        <taxon>Pseudomonadota</taxon>
        <taxon>Gammaproteobacteria</taxon>
        <taxon>Enterobacterales</taxon>
        <taxon>Enterobacteriaceae</taxon>
        <taxon>Shimwellia</taxon>
    </lineage>
</organism>
<dbReference type="HOGENOM" id="CLU_006451_3_1_6"/>
<comment type="subcellular location">
    <subcellularLocation>
        <location evidence="4">Cytoplasm</location>
    </subcellularLocation>
</comment>
<dbReference type="PANTHER" id="PTHR23403">
    <property type="entry name" value="TREHALASE"/>
    <property type="match status" value="1"/>
</dbReference>
<dbReference type="RefSeq" id="WP_002440622.1">
    <property type="nucleotide sequence ID" value="NC_017910.1"/>
</dbReference>
<proteinExistence type="inferred from homology"/>
<comment type="function">
    <text evidence="4">Hydrolyzes trehalose to glucose. Could be involved, in cells returning to low osmolarity conditions, in the utilization of the accumulated cytoplasmic trehalose, which was synthesized in response to high osmolarity.</text>
</comment>
<dbReference type="PANTHER" id="PTHR23403:SF8">
    <property type="entry name" value="CYTOPLASMIC TREHALASE"/>
    <property type="match status" value="1"/>
</dbReference>
<reference evidence="5 6" key="1">
    <citation type="journal article" date="2012" name="J. Bacteriol.">
        <title>Complete genome sequence of the B12-producing Shimwellia blattae strain DSM 4481, isolated from a cockroach.</title>
        <authorList>
            <person name="Brzuszkiewicz E."/>
            <person name="Waschkowitz T."/>
            <person name="Wiezer A."/>
            <person name="Daniel R."/>
        </authorList>
    </citation>
    <scope>NUCLEOTIDE SEQUENCE [LARGE SCALE GENOMIC DNA]</scope>
    <source>
        <strain evidence="6">ATCC 29907 / DSM 4481 / JCM 1650 / NBRC 105725 / CDC 9005-74</strain>
    </source>
</reference>
<dbReference type="eggNOG" id="COG1626">
    <property type="taxonomic scope" value="Bacteria"/>
</dbReference>
<dbReference type="PATRIC" id="fig|630626.3.peg.163"/>
<evidence type="ECO:0000256" key="3">
    <source>
        <dbReference type="ARBA" id="ARBA00023295"/>
    </source>
</evidence>
<dbReference type="FunFam" id="1.50.10.10:FF:000003">
    <property type="entry name" value="Cytoplasmic trehalase"/>
    <property type="match status" value="1"/>
</dbReference>
<dbReference type="NCBIfam" id="NF009773">
    <property type="entry name" value="PRK13270.1"/>
    <property type="match status" value="1"/>
</dbReference>